<dbReference type="Gene3D" id="3.30.420.40">
    <property type="match status" value="2"/>
</dbReference>
<keyword evidence="2" id="KW-0067">ATP-binding</keyword>
<dbReference type="Gene3D" id="3.30.30.30">
    <property type="match status" value="1"/>
</dbReference>
<dbReference type="InParanoid" id="A2DQ03"/>
<dbReference type="GO" id="GO:0031072">
    <property type="term" value="F:heat shock protein binding"/>
    <property type="evidence" value="ECO:0000318"/>
    <property type="project" value="GO_Central"/>
</dbReference>
<dbReference type="PRINTS" id="PR00301">
    <property type="entry name" value="HEATSHOCK70"/>
</dbReference>
<dbReference type="SMR" id="A2DQ03"/>
<dbReference type="PANTHER" id="PTHR45639:SF34">
    <property type="entry name" value="CHAPERONE PROTEIN DNAK"/>
    <property type="match status" value="1"/>
</dbReference>
<dbReference type="EMBL" id="DS113229">
    <property type="protein sequence ID" value="EAY17599.1"/>
    <property type="molecule type" value="Genomic_DNA"/>
</dbReference>
<evidence type="ECO:0000313" key="3">
    <source>
        <dbReference type="EMBL" id="EAY17599.1"/>
    </source>
</evidence>
<dbReference type="VEuPathDB" id="TrichDB:TVAGG3_0552910"/>
<evidence type="ECO:0000256" key="2">
    <source>
        <dbReference type="ARBA" id="ARBA00022840"/>
    </source>
</evidence>
<dbReference type="eggNOG" id="KOG0100">
    <property type="taxonomic scope" value="Eukaryota"/>
</dbReference>
<evidence type="ECO:0000256" key="1">
    <source>
        <dbReference type="ARBA" id="ARBA00022741"/>
    </source>
</evidence>
<dbReference type="GO" id="GO:0042026">
    <property type="term" value="P:protein refolding"/>
    <property type="evidence" value="ECO:0000318"/>
    <property type="project" value="GO_Central"/>
</dbReference>
<dbReference type="KEGG" id="tva:4775616"/>
<dbReference type="InterPro" id="IPR043129">
    <property type="entry name" value="ATPase_NBD"/>
</dbReference>
<gene>
    <name evidence="3" type="ORF">TVAG_454270</name>
</gene>
<dbReference type="Pfam" id="PF00012">
    <property type="entry name" value="HSP70"/>
    <property type="match status" value="1"/>
</dbReference>
<sequence length="372" mass="40812">MSIGIDFGNSFTRVALKKEGEAPQLLNIDGELKEMPSFVYIKPDGVLVAGSEAKSHAEAEPKNTINNIKRFTGASYSICVQEGQPYPFELVNENNKDQHAAVGCTINGEKKVYTVSQLLNSIFQKVAQNPELADKKVVLTIPPYMSIVQREIIKKAAKDANLKVIDVVYEPFAAIAAYADKIPDGVRNIVVFDISQTNTVVSVCKGRKNSPRLQSWSGDDVGGDSFTGDATQFISREFRVTYKQPIKNNQEAMDKLFKCIDEAKIKLLDSETVEMSVPQILPGIDYKDSMDREKFDYMIEDTLGTVMEIVDKALEDAKIAKKDVTDVIVCGGTARLPRIADVVEQHIGVKPVSGIDPANVVAYGASILASQI</sequence>
<dbReference type="InterPro" id="IPR013126">
    <property type="entry name" value="Hsp_70_fam"/>
</dbReference>
<dbReference type="OMA" id="GASYSIC"/>
<dbReference type="Proteomes" id="UP000001542">
    <property type="component" value="Unassembled WGS sequence"/>
</dbReference>
<dbReference type="SUPFAM" id="SSF53067">
    <property type="entry name" value="Actin-like ATPase domain"/>
    <property type="match status" value="2"/>
</dbReference>
<protein>
    <submittedName>
        <fullName evidence="3">DnaK protein</fullName>
    </submittedName>
</protein>
<dbReference type="VEuPathDB" id="TrichDB:TVAG_454270"/>
<accession>A2DQ03</accession>
<dbReference type="RefSeq" id="XP_001329734.1">
    <property type="nucleotide sequence ID" value="XM_001329699.1"/>
</dbReference>
<proteinExistence type="predicted"/>
<organism evidence="3 4">
    <name type="scientific">Trichomonas vaginalis (strain ATCC PRA-98 / G3)</name>
    <dbReference type="NCBI Taxonomy" id="412133"/>
    <lineage>
        <taxon>Eukaryota</taxon>
        <taxon>Metamonada</taxon>
        <taxon>Parabasalia</taxon>
        <taxon>Trichomonadida</taxon>
        <taxon>Trichomonadidae</taxon>
        <taxon>Trichomonas</taxon>
    </lineage>
</organism>
<dbReference type="Gene3D" id="3.90.640.10">
    <property type="entry name" value="Actin, Chain A, domain 4"/>
    <property type="match status" value="1"/>
</dbReference>
<dbReference type="GO" id="GO:0005737">
    <property type="term" value="C:cytoplasm"/>
    <property type="evidence" value="ECO:0000318"/>
    <property type="project" value="GO_Central"/>
</dbReference>
<dbReference type="GO" id="GO:0044183">
    <property type="term" value="F:protein folding chaperone"/>
    <property type="evidence" value="ECO:0000318"/>
    <property type="project" value="GO_Central"/>
</dbReference>
<keyword evidence="1" id="KW-0547">Nucleotide-binding</keyword>
<dbReference type="AlphaFoldDB" id="A2DQ03"/>
<reference evidence="3" key="1">
    <citation type="submission" date="2006-10" db="EMBL/GenBank/DDBJ databases">
        <authorList>
            <person name="Amadeo P."/>
            <person name="Zhao Q."/>
            <person name="Wortman J."/>
            <person name="Fraser-Liggett C."/>
            <person name="Carlton J."/>
        </authorList>
    </citation>
    <scope>NUCLEOTIDE SEQUENCE</scope>
    <source>
        <strain evidence="3">G3</strain>
    </source>
</reference>
<dbReference type="STRING" id="5722.A2DQ03"/>
<dbReference type="GO" id="GO:0140662">
    <property type="term" value="F:ATP-dependent protein folding chaperone"/>
    <property type="evidence" value="ECO:0007669"/>
    <property type="project" value="InterPro"/>
</dbReference>
<evidence type="ECO:0000313" key="4">
    <source>
        <dbReference type="Proteomes" id="UP000001542"/>
    </source>
</evidence>
<dbReference type="GO" id="GO:0016887">
    <property type="term" value="F:ATP hydrolysis activity"/>
    <property type="evidence" value="ECO:0000318"/>
    <property type="project" value="GO_Central"/>
</dbReference>
<name>A2DQ03_TRIV3</name>
<dbReference type="PANTHER" id="PTHR45639">
    <property type="entry name" value="HSC70CB, ISOFORM G-RELATED"/>
    <property type="match status" value="1"/>
</dbReference>
<keyword evidence="4" id="KW-1185">Reference proteome</keyword>
<dbReference type="GO" id="GO:0005524">
    <property type="term" value="F:ATP binding"/>
    <property type="evidence" value="ECO:0007669"/>
    <property type="project" value="UniProtKB-KW"/>
</dbReference>
<reference evidence="3" key="2">
    <citation type="journal article" date="2007" name="Science">
        <title>Draft genome sequence of the sexually transmitted pathogen Trichomonas vaginalis.</title>
        <authorList>
            <person name="Carlton J.M."/>
            <person name="Hirt R.P."/>
            <person name="Silva J.C."/>
            <person name="Delcher A.L."/>
            <person name="Schatz M."/>
            <person name="Zhao Q."/>
            <person name="Wortman J.R."/>
            <person name="Bidwell S.L."/>
            <person name="Alsmark U.C.M."/>
            <person name="Besteiro S."/>
            <person name="Sicheritz-Ponten T."/>
            <person name="Noel C.J."/>
            <person name="Dacks J.B."/>
            <person name="Foster P.G."/>
            <person name="Simillion C."/>
            <person name="Van de Peer Y."/>
            <person name="Miranda-Saavedra D."/>
            <person name="Barton G.J."/>
            <person name="Westrop G.D."/>
            <person name="Mueller S."/>
            <person name="Dessi D."/>
            <person name="Fiori P.L."/>
            <person name="Ren Q."/>
            <person name="Paulsen I."/>
            <person name="Zhang H."/>
            <person name="Bastida-Corcuera F.D."/>
            <person name="Simoes-Barbosa A."/>
            <person name="Brown M.T."/>
            <person name="Hayes R.D."/>
            <person name="Mukherjee M."/>
            <person name="Okumura C.Y."/>
            <person name="Schneider R."/>
            <person name="Smith A.J."/>
            <person name="Vanacova S."/>
            <person name="Villalvazo M."/>
            <person name="Haas B.J."/>
            <person name="Pertea M."/>
            <person name="Feldblyum T.V."/>
            <person name="Utterback T.R."/>
            <person name="Shu C.L."/>
            <person name="Osoegawa K."/>
            <person name="de Jong P.J."/>
            <person name="Hrdy I."/>
            <person name="Horvathova L."/>
            <person name="Zubacova Z."/>
            <person name="Dolezal P."/>
            <person name="Malik S.B."/>
            <person name="Logsdon J.M. Jr."/>
            <person name="Henze K."/>
            <person name="Gupta A."/>
            <person name="Wang C.C."/>
            <person name="Dunne R.L."/>
            <person name="Upcroft J.A."/>
            <person name="Upcroft P."/>
            <person name="White O."/>
            <person name="Salzberg S.L."/>
            <person name="Tang P."/>
            <person name="Chiu C.-H."/>
            <person name="Lee Y.-S."/>
            <person name="Embley T.M."/>
            <person name="Coombs G.H."/>
            <person name="Mottram J.C."/>
            <person name="Tachezy J."/>
            <person name="Fraser-Liggett C.M."/>
            <person name="Johnson P.J."/>
        </authorList>
    </citation>
    <scope>NUCLEOTIDE SEQUENCE [LARGE SCALE GENOMIC DNA]</scope>
    <source>
        <strain evidence="3">G3</strain>
    </source>
</reference>